<feature type="region of interest" description="Disordered" evidence="6">
    <location>
        <begin position="113"/>
        <end position="211"/>
    </location>
</feature>
<dbReference type="CDD" id="cd12414">
    <property type="entry name" value="RRM2_RBM28_like"/>
    <property type="match status" value="1"/>
</dbReference>
<dbReference type="PROSITE" id="PS50102">
    <property type="entry name" value="RRM"/>
    <property type="match status" value="3"/>
</dbReference>
<keyword evidence="4" id="KW-0539">Nucleus</keyword>
<dbReference type="SMART" id="SM00361">
    <property type="entry name" value="RRM_1"/>
    <property type="match status" value="2"/>
</dbReference>
<gene>
    <name evidence="8" type="ORF">DGYR_LOCUS6853</name>
</gene>
<dbReference type="Pfam" id="PF00076">
    <property type="entry name" value="RRM_1"/>
    <property type="match status" value="3"/>
</dbReference>
<dbReference type="GO" id="GO:0005730">
    <property type="term" value="C:nucleolus"/>
    <property type="evidence" value="ECO:0007669"/>
    <property type="project" value="TreeGrafter"/>
</dbReference>
<protein>
    <submittedName>
        <fullName evidence="8">DgyrCDS7179</fullName>
    </submittedName>
</protein>
<feature type="compositionally biased region" description="Basic and acidic residues" evidence="6">
    <location>
        <begin position="491"/>
        <end position="504"/>
    </location>
</feature>
<sequence>MKSKKDKKAQDPTLAKKRQEKQIKTLLNPKSARLIVRNLPFKCEEESLQNVFSPYGEITDITLPKKEDGKSKGFGFVQFSDLKEAAEAIKALNGQELNGRPIAVDFSLSKSRFEKLNKRQPVGNLTDEPEKEEEIREEENKDDNDDYISKDDVDNEDISEEDDDDEDADDSESTDKDDDESDVDEESDKEDDDSDDKTHANMSDKKNDDAKDGKTVFVRNMSLDSDEAELKELFTHFGTVEYCRIVVDKATQHSRGMAFIKFKDKLSADECVRIANDKSDQGGIFLDDKELSVIVALTRNDTEKLKSDMQKKNAKVDKRNLWLAREGLIRAGTKDAEGITPADLQKRARIEQIKRVKLKDPNVFVSTTRLCIHNIPVPVTDKKLKTIVLKAIDEKKARINECRIMRDLNKLNSKGIGRSRGYAFVNFIEHEHALLALRTLNNNPDIFGDSKRPIVEFSLENKAKLQAREERQQRALAKQTEKQTKKKTKNFKTDTSKTPVEKQKVKGLVLPKRSGAKVRHKPRQTETTKGKKTKKEKRKRAFAEDAQLVRLLTHLKQIIVKFNNQTNCYFSVGDRK</sequence>
<dbReference type="InterPro" id="IPR003954">
    <property type="entry name" value="RRM_euk-type"/>
</dbReference>
<dbReference type="GO" id="GO:0003729">
    <property type="term" value="F:mRNA binding"/>
    <property type="evidence" value="ECO:0007669"/>
    <property type="project" value="TreeGrafter"/>
</dbReference>
<evidence type="ECO:0000313" key="9">
    <source>
        <dbReference type="Proteomes" id="UP000549394"/>
    </source>
</evidence>
<feature type="compositionally biased region" description="Basic residues" evidence="6">
    <location>
        <begin position="530"/>
        <end position="540"/>
    </location>
</feature>
<comment type="caution">
    <text evidence="8">The sequence shown here is derived from an EMBL/GenBank/DDBJ whole genome shotgun (WGS) entry which is preliminary data.</text>
</comment>
<feature type="domain" description="RRM" evidence="7">
    <location>
        <begin position="32"/>
        <end position="109"/>
    </location>
</feature>
<accession>A0A7I8VSJ9</accession>
<evidence type="ECO:0000313" key="8">
    <source>
        <dbReference type="EMBL" id="CAD5118480.1"/>
    </source>
</evidence>
<dbReference type="PANTHER" id="PTHR48039:SF5">
    <property type="entry name" value="RNA-BINDING PROTEIN 28"/>
    <property type="match status" value="1"/>
</dbReference>
<feature type="compositionally biased region" description="Basic and acidic residues" evidence="6">
    <location>
        <begin position="467"/>
        <end position="483"/>
    </location>
</feature>
<dbReference type="FunFam" id="3.30.70.330:FF:000182">
    <property type="entry name" value="RNA-binding motif protein 28"/>
    <property type="match status" value="1"/>
</dbReference>
<reference evidence="8 9" key="1">
    <citation type="submission" date="2020-08" db="EMBL/GenBank/DDBJ databases">
        <authorList>
            <person name="Hejnol A."/>
        </authorList>
    </citation>
    <scope>NUCLEOTIDE SEQUENCE [LARGE SCALE GENOMIC DNA]</scope>
</reference>
<dbReference type="InterPro" id="IPR035979">
    <property type="entry name" value="RBD_domain_sf"/>
</dbReference>
<dbReference type="Gene3D" id="3.30.70.330">
    <property type="match status" value="3"/>
</dbReference>
<evidence type="ECO:0000256" key="2">
    <source>
        <dbReference type="ARBA" id="ARBA00022737"/>
    </source>
</evidence>
<dbReference type="OrthoDB" id="3945418at2759"/>
<evidence type="ECO:0000256" key="1">
    <source>
        <dbReference type="ARBA" id="ARBA00004123"/>
    </source>
</evidence>
<name>A0A7I8VSJ9_9ANNE</name>
<dbReference type="InterPro" id="IPR012677">
    <property type="entry name" value="Nucleotide-bd_a/b_plait_sf"/>
</dbReference>
<evidence type="ECO:0000259" key="7">
    <source>
        <dbReference type="PROSITE" id="PS50102"/>
    </source>
</evidence>
<dbReference type="SMART" id="SM00360">
    <property type="entry name" value="RRM"/>
    <property type="match status" value="3"/>
</dbReference>
<evidence type="ECO:0000256" key="5">
    <source>
        <dbReference type="PROSITE-ProRule" id="PRU00176"/>
    </source>
</evidence>
<proteinExistence type="predicted"/>
<evidence type="ECO:0000256" key="6">
    <source>
        <dbReference type="SAM" id="MobiDB-lite"/>
    </source>
</evidence>
<dbReference type="InterPro" id="IPR051945">
    <property type="entry name" value="RRM_MRD1_RNA_proc_ribogen"/>
</dbReference>
<organism evidence="8 9">
    <name type="scientific">Dimorphilus gyrociliatus</name>
    <dbReference type="NCBI Taxonomy" id="2664684"/>
    <lineage>
        <taxon>Eukaryota</taxon>
        <taxon>Metazoa</taxon>
        <taxon>Spiralia</taxon>
        <taxon>Lophotrochozoa</taxon>
        <taxon>Annelida</taxon>
        <taxon>Polychaeta</taxon>
        <taxon>Polychaeta incertae sedis</taxon>
        <taxon>Dinophilidae</taxon>
        <taxon>Dimorphilus</taxon>
    </lineage>
</organism>
<comment type="subcellular location">
    <subcellularLocation>
        <location evidence="1">Nucleus</location>
    </subcellularLocation>
</comment>
<feature type="compositionally biased region" description="Acidic residues" evidence="6">
    <location>
        <begin position="153"/>
        <end position="195"/>
    </location>
</feature>
<dbReference type="AlphaFoldDB" id="A0A7I8VSJ9"/>
<dbReference type="Proteomes" id="UP000549394">
    <property type="component" value="Unassembled WGS sequence"/>
</dbReference>
<dbReference type="SUPFAM" id="SSF54928">
    <property type="entry name" value="RNA-binding domain, RBD"/>
    <property type="match status" value="2"/>
</dbReference>
<feature type="domain" description="RRM" evidence="7">
    <location>
        <begin position="214"/>
        <end position="298"/>
    </location>
</feature>
<dbReference type="InterPro" id="IPR000504">
    <property type="entry name" value="RRM_dom"/>
</dbReference>
<keyword evidence="9" id="KW-1185">Reference proteome</keyword>
<feature type="compositionally biased region" description="Acidic residues" evidence="6">
    <location>
        <begin position="127"/>
        <end position="146"/>
    </location>
</feature>
<evidence type="ECO:0000256" key="4">
    <source>
        <dbReference type="ARBA" id="ARBA00023242"/>
    </source>
</evidence>
<dbReference type="EMBL" id="CAJFCJ010000009">
    <property type="protein sequence ID" value="CAD5118480.1"/>
    <property type="molecule type" value="Genomic_DNA"/>
</dbReference>
<feature type="region of interest" description="Disordered" evidence="6">
    <location>
        <begin position="467"/>
        <end position="541"/>
    </location>
</feature>
<dbReference type="CDD" id="cd12416">
    <property type="entry name" value="RRM4_RBM28_like"/>
    <property type="match status" value="1"/>
</dbReference>
<feature type="domain" description="RRM" evidence="7">
    <location>
        <begin position="368"/>
        <end position="460"/>
    </location>
</feature>
<feature type="compositionally biased region" description="Basic and acidic residues" evidence="6">
    <location>
        <begin position="196"/>
        <end position="211"/>
    </location>
</feature>
<evidence type="ECO:0000256" key="3">
    <source>
        <dbReference type="ARBA" id="ARBA00022884"/>
    </source>
</evidence>
<dbReference type="CDD" id="cd12415">
    <property type="entry name" value="RRM3_RBM28_like"/>
    <property type="match status" value="1"/>
</dbReference>
<keyword evidence="3 5" id="KW-0694">RNA-binding</keyword>
<dbReference type="PANTHER" id="PTHR48039">
    <property type="entry name" value="RNA-BINDING MOTIF PROTEIN 14B"/>
    <property type="match status" value="1"/>
</dbReference>
<feature type="region of interest" description="Disordered" evidence="6">
    <location>
        <begin position="1"/>
        <end position="22"/>
    </location>
</feature>
<keyword evidence="2" id="KW-0677">Repeat</keyword>